<dbReference type="PROSITE" id="PS50222">
    <property type="entry name" value="EF_HAND_2"/>
    <property type="match status" value="2"/>
</dbReference>
<dbReference type="CDD" id="cd00051">
    <property type="entry name" value="EFh"/>
    <property type="match status" value="2"/>
</dbReference>
<keyword evidence="5" id="KW-1185">Reference proteome</keyword>
<evidence type="ECO:0000313" key="5">
    <source>
        <dbReference type="Proteomes" id="UP000017246"/>
    </source>
</evidence>
<dbReference type="PROSITE" id="PS00018">
    <property type="entry name" value="EF_HAND_1"/>
    <property type="match status" value="2"/>
</dbReference>
<gene>
    <name evidence="4" type="ORF">EmuJ_000438300</name>
</gene>
<dbReference type="OrthoDB" id="120976at2759"/>
<feature type="domain" description="EF-hand" evidence="3">
    <location>
        <begin position="198"/>
        <end position="233"/>
    </location>
</feature>
<organism evidence="4 5">
    <name type="scientific">Echinococcus multilocularis</name>
    <name type="common">Fox tapeworm</name>
    <dbReference type="NCBI Taxonomy" id="6211"/>
    <lineage>
        <taxon>Eukaryota</taxon>
        <taxon>Metazoa</taxon>
        <taxon>Spiralia</taxon>
        <taxon>Lophotrochozoa</taxon>
        <taxon>Platyhelminthes</taxon>
        <taxon>Cestoda</taxon>
        <taxon>Eucestoda</taxon>
        <taxon>Cyclophyllidea</taxon>
        <taxon>Taeniidae</taxon>
        <taxon>Echinococcus</taxon>
    </lineage>
</organism>
<protein>
    <submittedName>
        <fullName evidence="4">Calcium dependent protein kinase</fullName>
    </submittedName>
</protein>
<dbReference type="GO" id="GO:0005509">
    <property type="term" value="F:calcium ion binding"/>
    <property type="evidence" value="ECO:0007669"/>
    <property type="project" value="InterPro"/>
</dbReference>
<sequence>MVGRFVIYLKTYGEPVNADLPTEGAAEQMISRPGINVGFAPDITSQLASNYLGNSKWGPVRSGQASNNHGENGLDQDMRIQAGMSQEPQRGNSFVDSMLSIFDSNNDGFLTQVEARKAASQFDIGSRELKGALNTIGIDKKEDNIPLDSMSEQIKRICVEKFKKTAFKHFFSYMDSDKSGTISLDEVLSAIQAFNMPASVSLARQIFDSVDSNKDGEIDLKEFLAFLASVKDTSLASTLQISLAEVIPMVNDSSLNQNTSFSNTTRASSSGPDILSLHFSIWLIVLLSLTSLFAIWFILCGLFRRADAYRTPFPGLGDGGYTFGGLDDAAFGEGGGTGSLFGGMHFDGDV</sequence>
<dbReference type="Gene3D" id="1.10.238.10">
    <property type="entry name" value="EF-hand"/>
    <property type="match status" value="1"/>
</dbReference>
<keyword evidence="2" id="KW-1133">Transmembrane helix</keyword>
<keyword evidence="2" id="KW-0472">Membrane</keyword>
<keyword evidence="4" id="KW-0808">Transferase</keyword>
<proteinExistence type="predicted"/>
<evidence type="ECO:0000313" key="4">
    <source>
        <dbReference type="EMBL" id="CDS37148.1"/>
    </source>
</evidence>
<reference evidence="4" key="1">
    <citation type="journal article" date="2013" name="Nature">
        <title>The genomes of four tapeworm species reveal adaptations to parasitism.</title>
        <authorList>
            <person name="Tsai I.J."/>
            <person name="Zarowiecki M."/>
            <person name="Holroyd N."/>
            <person name="Garciarrubio A."/>
            <person name="Sanchez-Flores A."/>
            <person name="Brooks K.L."/>
            <person name="Tracey A."/>
            <person name="Bobes R.J."/>
            <person name="Fragoso G."/>
            <person name="Sciutto E."/>
            <person name="Aslett M."/>
            <person name="Beasley H."/>
            <person name="Bennett H.M."/>
            <person name="Cai J."/>
            <person name="Camicia F."/>
            <person name="Clark R."/>
            <person name="Cucher M."/>
            <person name="De Silva N."/>
            <person name="Day T.A."/>
            <person name="Deplazes P."/>
            <person name="Estrada K."/>
            <person name="Fernandez C."/>
            <person name="Holland P.W."/>
            <person name="Hou J."/>
            <person name="Hu S."/>
            <person name="Huckvale T."/>
            <person name="Hung S.S."/>
            <person name="Kamenetzky L."/>
            <person name="Keane J.A."/>
            <person name="Kiss F."/>
            <person name="Koziol U."/>
            <person name="Lambert O."/>
            <person name="Liu K."/>
            <person name="Luo X."/>
            <person name="Luo Y."/>
            <person name="Macchiaroli N."/>
            <person name="Nichol S."/>
            <person name="Paps J."/>
            <person name="Parkinson J."/>
            <person name="Pouchkina-Stantcheva N."/>
            <person name="Riddiford N."/>
            <person name="Rosenzvit M."/>
            <person name="Salinas G."/>
            <person name="Wasmuth J.D."/>
            <person name="Zamanian M."/>
            <person name="Zheng Y."/>
            <person name="Cai X."/>
            <person name="Soberon X."/>
            <person name="Olson P.D."/>
            <person name="Laclette J.P."/>
            <person name="Brehm K."/>
            <person name="Berriman M."/>
            <person name="Garciarrubio A."/>
            <person name="Bobes R.J."/>
            <person name="Fragoso G."/>
            <person name="Sanchez-Flores A."/>
            <person name="Estrada K."/>
            <person name="Cevallos M.A."/>
            <person name="Morett E."/>
            <person name="Gonzalez V."/>
            <person name="Portillo T."/>
            <person name="Ochoa-Leyva A."/>
            <person name="Jose M.V."/>
            <person name="Sciutto E."/>
            <person name="Landa A."/>
            <person name="Jimenez L."/>
            <person name="Valdes V."/>
            <person name="Carrero J.C."/>
            <person name="Larralde C."/>
            <person name="Morales-Montor J."/>
            <person name="Limon-Lason J."/>
            <person name="Soberon X."/>
            <person name="Laclette J.P."/>
        </authorList>
    </citation>
    <scope>NUCLEOTIDE SEQUENCE [LARGE SCALE GENOMIC DNA]</scope>
</reference>
<name>A0A068Y227_ECHMU</name>
<dbReference type="Pfam" id="PF13499">
    <property type="entry name" value="EF-hand_7"/>
    <property type="match status" value="1"/>
</dbReference>
<dbReference type="SUPFAM" id="SSF47473">
    <property type="entry name" value="EF-hand"/>
    <property type="match status" value="1"/>
</dbReference>
<reference evidence="4" key="2">
    <citation type="submission" date="2015-11" db="EMBL/GenBank/DDBJ databases">
        <authorList>
            <person name="Zhang Y."/>
            <person name="Guo Z."/>
        </authorList>
    </citation>
    <scope>NUCLEOTIDE SEQUENCE</scope>
</reference>
<keyword evidence="1" id="KW-0106">Calcium</keyword>
<dbReference type="AlphaFoldDB" id="A0A068Y227"/>
<dbReference type="InterPro" id="IPR002048">
    <property type="entry name" value="EF_hand_dom"/>
</dbReference>
<evidence type="ECO:0000256" key="2">
    <source>
        <dbReference type="SAM" id="Phobius"/>
    </source>
</evidence>
<feature type="domain" description="EF-hand" evidence="3">
    <location>
        <begin position="162"/>
        <end position="197"/>
    </location>
</feature>
<keyword evidence="2" id="KW-0812">Transmembrane</keyword>
<dbReference type="EMBL" id="LN902843">
    <property type="protein sequence ID" value="CDS37148.1"/>
    <property type="molecule type" value="Genomic_DNA"/>
</dbReference>
<accession>A0A068Y227</accession>
<dbReference type="InterPro" id="IPR011992">
    <property type="entry name" value="EF-hand-dom_pair"/>
</dbReference>
<evidence type="ECO:0000256" key="1">
    <source>
        <dbReference type="ARBA" id="ARBA00022837"/>
    </source>
</evidence>
<keyword evidence="4" id="KW-0418">Kinase</keyword>
<dbReference type="GO" id="GO:0016301">
    <property type="term" value="F:kinase activity"/>
    <property type="evidence" value="ECO:0007669"/>
    <property type="project" value="UniProtKB-KW"/>
</dbReference>
<dbReference type="SMART" id="SM00054">
    <property type="entry name" value="EFh"/>
    <property type="match status" value="3"/>
</dbReference>
<dbReference type="STRING" id="6211.A0A068Y227"/>
<dbReference type="InterPro" id="IPR018247">
    <property type="entry name" value="EF_Hand_1_Ca_BS"/>
</dbReference>
<dbReference type="Proteomes" id="UP000017246">
    <property type="component" value="Unassembled WGS sequence"/>
</dbReference>
<evidence type="ECO:0000259" key="3">
    <source>
        <dbReference type="PROSITE" id="PS50222"/>
    </source>
</evidence>
<feature type="transmembrane region" description="Helical" evidence="2">
    <location>
        <begin position="279"/>
        <end position="303"/>
    </location>
</feature>